<dbReference type="OrthoDB" id="9815825at2"/>
<dbReference type="Pfam" id="PF22725">
    <property type="entry name" value="GFO_IDH_MocA_C3"/>
    <property type="match status" value="1"/>
</dbReference>
<name>A0A553ZXK5_9BACI</name>
<dbReference type="InterPro" id="IPR000683">
    <property type="entry name" value="Gfo/Idh/MocA-like_OxRdtase_N"/>
</dbReference>
<evidence type="ECO:0000313" key="3">
    <source>
        <dbReference type="EMBL" id="TSB46086.1"/>
    </source>
</evidence>
<dbReference type="SUPFAM" id="SSF55347">
    <property type="entry name" value="Glyceraldehyde-3-phosphate dehydrogenase-like, C-terminal domain"/>
    <property type="match status" value="1"/>
</dbReference>
<sequence>MKIGIIGCGRITVKHIDSLNQIEEIEITSLSDLSIERMKQATEQISFNKKPTLYIDYLDLLKSDCDLVLVATTSGSHADITEAALLAGKHVLVEKPLALSLAESKKLIKLANDSDKKLFICHQLRFRLILKEIKALIDSGKLGTIHLGTASMALQRPSEYYKAAPWRGTWDQDGGMLINQGIHLVDLLLWYMGELSEVTGQLKKLNKHKETEDIALGLLRFKNGSTGIIEANAVTWPKNHGYCIKLIADHGTIILEGRNFDLLTRATIKGEPWSGKDVGAWLEKKDEQEQMYKEVLKSMQGKQNNAVTAQEAEGALEAIFALYQSHKQGHSTVLPLSSFATSDMKGVL</sequence>
<dbReference type="SUPFAM" id="SSF51735">
    <property type="entry name" value="NAD(P)-binding Rossmann-fold domains"/>
    <property type="match status" value="1"/>
</dbReference>
<organism evidence="3 4">
    <name type="scientific">Alkalicoccobacillus porphyridii</name>
    <dbReference type="NCBI Taxonomy" id="2597270"/>
    <lineage>
        <taxon>Bacteria</taxon>
        <taxon>Bacillati</taxon>
        <taxon>Bacillota</taxon>
        <taxon>Bacilli</taxon>
        <taxon>Bacillales</taxon>
        <taxon>Bacillaceae</taxon>
        <taxon>Alkalicoccobacillus</taxon>
    </lineage>
</organism>
<dbReference type="PANTHER" id="PTHR43249">
    <property type="entry name" value="UDP-N-ACETYL-2-AMINO-2-DEOXY-D-GLUCURONATE OXIDASE"/>
    <property type="match status" value="1"/>
</dbReference>
<dbReference type="Gene3D" id="3.40.50.720">
    <property type="entry name" value="NAD(P)-binding Rossmann-like Domain"/>
    <property type="match status" value="1"/>
</dbReference>
<dbReference type="RefSeq" id="WP_143848980.1">
    <property type="nucleotide sequence ID" value="NZ_VLXZ01000007.1"/>
</dbReference>
<keyword evidence="4" id="KW-1185">Reference proteome</keyword>
<evidence type="ECO:0000259" key="2">
    <source>
        <dbReference type="Pfam" id="PF22725"/>
    </source>
</evidence>
<evidence type="ECO:0000313" key="4">
    <source>
        <dbReference type="Proteomes" id="UP000318521"/>
    </source>
</evidence>
<feature type="domain" description="GFO/IDH/MocA-like oxidoreductase" evidence="2">
    <location>
        <begin position="131"/>
        <end position="253"/>
    </location>
</feature>
<dbReference type="GO" id="GO:0000166">
    <property type="term" value="F:nucleotide binding"/>
    <property type="evidence" value="ECO:0007669"/>
    <property type="project" value="InterPro"/>
</dbReference>
<dbReference type="Proteomes" id="UP000318521">
    <property type="component" value="Unassembled WGS sequence"/>
</dbReference>
<dbReference type="PANTHER" id="PTHR43249:SF1">
    <property type="entry name" value="D-GLUCOSIDE 3-DEHYDROGENASE"/>
    <property type="match status" value="1"/>
</dbReference>
<dbReference type="Gene3D" id="3.30.360.10">
    <property type="entry name" value="Dihydrodipicolinate Reductase, domain 2"/>
    <property type="match status" value="1"/>
</dbReference>
<dbReference type="EMBL" id="VLXZ01000007">
    <property type="protein sequence ID" value="TSB46086.1"/>
    <property type="molecule type" value="Genomic_DNA"/>
</dbReference>
<proteinExistence type="predicted"/>
<dbReference type="InterPro" id="IPR052515">
    <property type="entry name" value="Gfo/Idh/MocA_Oxidoreductase"/>
</dbReference>
<gene>
    <name evidence="3" type="ORF">FN960_12005</name>
</gene>
<feature type="domain" description="Gfo/Idh/MocA-like oxidoreductase N-terminal" evidence="1">
    <location>
        <begin position="1"/>
        <end position="120"/>
    </location>
</feature>
<protein>
    <submittedName>
        <fullName evidence="3">Gfo/Idh/MocA family oxidoreductase</fullName>
    </submittedName>
</protein>
<accession>A0A553ZXK5</accession>
<dbReference type="InterPro" id="IPR036291">
    <property type="entry name" value="NAD(P)-bd_dom_sf"/>
</dbReference>
<reference evidence="3 4" key="1">
    <citation type="submission" date="2019-07" db="EMBL/GenBank/DDBJ databases">
        <authorList>
            <person name="Park Y.J."/>
            <person name="Jeong S.E."/>
            <person name="Jung H.S."/>
        </authorList>
    </citation>
    <scope>NUCLEOTIDE SEQUENCE [LARGE SCALE GENOMIC DNA]</scope>
    <source>
        <strain evidence="4">P16(2019)</strain>
    </source>
</reference>
<comment type="caution">
    <text evidence="3">The sequence shown here is derived from an EMBL/GenBank/DDBJ whole genome shotgun (WGS) entry which is preliminary data.</text>
</comment>
<evidence type="ECO:0000259" key="1">
    <source>
        <dbReference type="Pfam" id="PF01408"/>
    </source>
</evidence>
<dbReference type="Pfam" id="PF01408">
    <property type="entry name" value="GFO_IDH_MocA"/>
    <property type="match status" value="1"/>
</dbReference>
<dbReference type="AlphaFoldDB" id="A0A553ZXK5"/>
<dbReference type="InterPro" id="IPR055170">
    <property type="entry name" value="GFO_IDH_MocA-like_dom"/>
</dbReference>